<proteinExistence type="predicted"/>
<keyword evidence="1" id="KW-0812">Transmembrane</keyword>
<keyword evidence="1" id="KW-0472">Membrane</keyword>
<feature type="transmembrane region" description="Helical" evidence="1">
    <location>
        <begin position="6"/>
        <end position="26"/>
    </location>
</feature>
<dbReference type="EMBL" id="JAAVXB010000004">
    <property type="protein sequence ID" value="NKF22410.1"/>
    <property type="molecule type" value="Genomic_DNA"/>
</dbReference>
<dbReference type="Proteomes" id="UP000653472">
    <property type="component" value="Unassembled WGS sequence"/>
</dbReference>
<keyword evidence="3" id="KW-1185">Reference proteome</keyword>
<evidence type="ECO:0000313" key="3">
    <source>
        <dbReference type="Proteomes" id="UP000653472"/>
    </source>
</evidence>
<evidence type="ECO:0000313" key="2">
    <source>
        <dbReference type="EMBL" id="NKF22410.1"/>
    </source>
</evidence>
<protein>
    <submittedName>
        <fullName evidence="2">Uncharacterized protein</fullName>
    </submittedName>
</protein>
<gene>
    <name evidence="2" type="ORF">G7Y82_08765</name>
</gene>
<name>A0A969WCP2_9GAMM</name>
<keyword evidence="1" id="KW-1133">Transmembrane helix</keyword>
<sequence>MEMLPIVSLVLWSTGLCTLALIGLVVKDSVLERHAQIEAQSQSAMKVVAQPVEQTAPAVAVKAVETRSKRPSLLKAA</sequence>
<dbReference type="AlphaFoldDB" id="A0A969WCP2"/>
<evidence type="ECO:0000256" key="1">
    <source>
        <dbReference type="SAM" id="Phobius"/>
    </source>
</evidence>
<comment type="caution">
    <text evidence="2">The sequence shown here is derived from an EMBL/GenBank/DDBJ whole genome shotgun (WGS) entry which is preliminary data.</text>
</comment>
<accession>A0A969WCP2</accession>
<organism evidence="2 3">
    <name type="scientific">Solimonas marina</name>
    <dbReference type="NCBI Taxonomy" id="2714601"/>
    <lineage>
        <taxon>Bacteria</taxon>
        <taxon>Pseudomonadati</taxon>
        <taxon>Pseudomonadota</taxon>
        <taxon>Gammaproteobacteria</taxon>
        <taxon>Nevskiales</taxon>
        <taxon>Nevskiaceae</taxon>
        <taxon>Solimonas</taxon>
    </lineage>
</organism>
<reference evidence="2" key="1">
    <citation type="submission" date="2020-03" db="EMBL/GenBank/DDBJ databases">
        <title>Solimonas marina sp. nov., isolated from deep seawater of the Pacific Ocean.</title>
        <authorList>
            <person name="Liu X."/>
            <person name="Lai Q."/>
            <person name="Sun F."/>
            <person name="Gai Y."/>
            <person name="Li G."/>
            <person name="Shao Z."/>
        </authorList>
    </citation>
    <scope>NUCLEOTIDE SEQUENCE</scope>
    <source>
        <strain evidence="2">C16B3</strain>
    </source>
</reference>
<dbReference type="RefSeq" id="WP_168147671.1">
    <property type="nucleotide sequence ID" value="NZ_JAAVXB010000004.1"/>
</dbReference>